<keyword evidence="11" id="KW-1185">Reference proteome</keyword>
<feature type="binding site" evidence="8">
    <location>
        <begin position="12"/>
        <end position="14"/>
    </location>
    <ligand>
        <name>GTP</name>
        <dbReference type="ChEBI" id="CHEBI:37565"/>
    </ligand>
</feature>
<comment type="subcellular location">
    <subcellularLocation>
        <location evidence="8">Cytoplasm</location>
    </subcellularLocation>
</comment>
<dbReference type="Proteomes" id="UP001184614">
    <property type="component" value="Unassembled WGS sequence"/>
</dbReference>
<name>A0ABU1M4W1_9HYPH</name>
<gene>
    <name evidence="8" type="primary">mobA</name>
    <name evidence="10" type="ORF">J2782_000786</name>
</gene>
<dbReference type="RefSeq" id="WP_310010275.1">
    <property type="nucleotide sequence ID" value="NZ_JAVDQT010000001.1"/>
</dbReference>
<comment type="caution">
    <text evidence="10">The sequence shown here is derived from an EMBL/GenBank/DDBJ whole genome shotgun (WGS) entry which is preliminary data.</text>
</comment>
<dbReference type="PANTHER" id="PTHR19136:SF81">
    <property type="entry name" value="MOLYBDENUM COFACTOR GUANYLYLTRANSFERASE"/>
    <property type="match status" value="1"/>
</dbReference>
<comment type="subunit">
    <text evidence="8">Monomer.</text>
</comment>
<dbReference type="HAMAP" id="MF_00316">
    <property type="entry name" value="MobA"/>
    <property type="match status" value="1"/>
</dbReference>
<dbReference type="SUPFAM" id="SSF53448">
    <property type="entry name" value="Nucleotide-diphospho-sugar transferases"/>
    <property type="match status" value="1"/>
</dbReference>
<proteinExistence type="inferred from homology"/>
<comment type="domain">
    <text evidence="8">The N-terminal domain determines nucleotide recognition and specific binding, while the C-terminal domain determines the specific binding to the target protein.</text>
</comment>
<organism evidence="10 11">
    <name type="scientific">Brucella pseudogrignonensis</name>
    <dbReference type="NCBI Taxonomy" id="419475"/>
    <lineage>
        <taxon>Bacteria</taxon>
        <taxon>Pseudomonadati</taxon>
        <taxon>Pseudomonadota</taxon>
        <taxon>Alphaproteobacteria</taxon>
        <taxon>Hyphomicrobiales</taxon>
        <taxon>Brucellaceae</taxon>
        <taxon>Brucella/Ochrobactrum group</taxon>
        <taxon>Brucella</taxon>
    </lineage>
</organism>
<dbReference type="CDD" id="cd02503">
    <property type="entry name" value="MobA"/>
    <property type="match status" value="1"/>
</dbReference>
<dbReference type="Gene3D" id="3.90.550.10">
    <property type="entry name" value="Spore Coat Polysaccharide Biosynthesis Protein SpsA, Chain A"/>
    <property type="match status" value="1"/>
</dbReference>
<comment type="similarity">
    <text evidence="8">Belongs to the MobA family.</text>
</comment>
<keyword evidence="4 8" id="KW-0547">Nucleotide-binding</keyword>
<evidence type="ECO:0000256" key="1">
    <source>
        <dbReference type="ARBA" id="ARBA00022490"/>
    </source>
</evidence>
<evidence type="ECO:0000256" key="6">
    <source>
        <dbReference type="ARBA" id="ARBA00023134"/>
    </source>
</evidence>
<dbReference type="EC" id="2.7.7.77" evidence="8"/>
<dbReference type="InterPro" id="IPR013482">
    <property type="entry name" value="Molybde_CF_guanTrfase"/>
</dbReference>
<keyword evidence="7 8" id="KW-0501">Molybdenum cofactor biosynthesis</keyword>
<dbReference type="Pfam" id="PF12804">
    <property type="entry name" value="NTP_transf_3"/>
    <property type="match status" value="1"/>
</dbReference>
<feature type="domain" description="MobA-like NTP transferase" evidence="9">
    <location>
        <begin position="9"/>
        <end position="167"/>
    </location>
</feature>
<feature type="binding site" evidence="8">
    <location>
        <position position="106"/>
    </location>
    <ligand>
        <name>GTP</name>
        <dbReference type="ChEBI" id="CHEBI:37565"/>
    </ligand>
</feature>
<comment type="cofactor">
    <cofactor evidence="8">
        <name>Mg(2+)</name>
        <dbReference type="ChEBI" id="CHEBI:18420"/>
    </cofactor>
</comment>
<feature type="binding site" evidence="8">
    <location>
        <position position="29"/>
    </location>
    <ligand>
        <name>GTP</name>
        <dbReference type="ChEBI" id="CHEBI:37565"/>
    </ligand>
</feature>
<evidence type="ECO:0000256" key="2">
    <source>
        <dbReference type="ARBA" id="ARBA00022679"/>
    </source>
</evidence>
<feature type="binding site" evidence="8">
    <location>
        <position position="106"/>
    </location>
    <ligand>
        <name>Mg(2+)</name>
        <dbReference type="ChEBI" id="CHEBI:18420"/>
    </ligand>
</feature>
<evidence type="ECO:0000256" key="7">
    <source>
        <dbReference type="ARBA" id="ARBA00023150"/>
    </source>
</evidence>
<keyword evidence="3 8" id="KW-0479">Metal-binding</keyword>
<protein>
    <recommendedName>
        <fullName evidence="8">Molybdenum cofactor guanylyltransferase</fullName>
        <shortName evidence="8">MoCo guanylyltransferase</shortName>
        <ecNumber evidence="8">2.7.7.77</ecNumber>
    </recommendedName>
    <alternativeName>
        <fullName evidence="8">GTP:molybdopterin guanylyltransferase</fullName>
    </alternativeName>
    <alternativeName>
        <fullName evidence="8">Mo-MPT guanylyltransferase</fullName>
    </alternativeName>
    <alternativeName>
        <fullName evidence="8">Molybdopterin guanylyltransferase</fullName>
    </alternativeName>
    <alternativeName>
        <fullName evidence="8">Molybdopterin-guanine dinucleotide synthase</fullName>
        <shortName evidence="8">MGD synthase</shortName>
    </alternativeName>
</protein>
<accession>A0ABU1M4W1</accession>
<evidence type="ECO:0000313" key="10">
    <source>
        <dbReference type="EMBL" id="MDR6431081.1"/>
    </source>
</evidence>
<dbReference type="PANTHER" id="PTHR19136">
    <property type="entry name" value="MOLYBDENUM COFACTOR GUANYLYLTRANSFERASE"/>
    <property type="match status" value="1"/>
</dbReference>
<keyword evidence="5 8" id="KW-0460">Magnesium</keyword>
<keyword evidence="10" id="KW-0548">Nucleotidyltransferase</keyword>
<dbReference type="InterPro" id="IPR029044">
    <property type="entry name" value="Nucleotide-diphossugar_trans"/>
</dbReference>
<dbReference type="EMBL" id="JAVDQT010000001">
    <property type="protein sequence ID" value="MDR6431081.1"/>
    <property type="molecule type" value="Genomic_DNA"/>
</dbReference>
<dbReference type="GO" id="GO:0061603">
    <property type="term" value="F:molybdenum cofactor guanylyltransferase activity"/>
    <property type="evidence" value="ECO:0007669"/>
    <property type="project" value="UniProtKB-EC"/>
</dbReference>
<feature type="binding site" evidence="8">
    <location>
        <position position="75"/>
    </location>
    <ligand>
        <name>GTP</name>
        <dbReference type="ChEBI" id="CHEBI:37565"/>
    </ligand>
</feature>
<evidence type="ECO:0000313" key="11">
    <source>
        <dbReference type="Proteomes" id="UP001184614"/>
    </source>
</evidence>
<keyword evidence="2 8" id="KW-0808">Transferase</keyword>
<keyword evidence="1 8" id="KW-0963">Cytoplasm</keyword>
<dbReference type="InterPro" id="IPR025877">
    <property type="entry name" value="MobA-like_NTP_Trfase"/>
</dbReference>
<evidence type="ECO:0000256" key="8">
    <source>
        <dbReference type="HAMAP-Rule" id="MF_00316"/>
    </source>
</evidence>
<reference evidence="10 11" key="1">
    <citation type="submission" date="2023-07" db="EMBL/GenBank/DDBJ databases">
        <title>Sorghum-associated microbial communities from plants grown in Nebraska, USA.</title>
        <authorList>
            <person name="Schachtman D."/>
        </authorList>
    </citation>
    <scope>NUCLEOTIDE SEQUENCE [LARGE SCALE GENOMIC DNA]</scope>
    <source>
        <strain evidence="10 11">DS1730</strain>
    </source>
</reference>
<evidence type="ECO:0000259" key="9">
    <source>
        <dbReference type="Pfam" id="PF12804"/>
    </source>
</evidence>
<evidence type="ECO:0000256" key="4">
    <source>
        <dbReference type="ARBA" id="ARBA00022741"/>
    </source>
</evidence>
<comment type="function">
    <text evidence="8">Transfers a GMP moiety from GTP to Mo-molybdopterin (Mo-MPT) cofactor (Moco or molybdenum cofactor) to form Mo-molybdopterin guanine dinucleotide (Mo-MGD) cofactor.</text>
</comment>
<evidence type="ECO:0000256" key="3">
    <source>
        <dbReference type="ARBA" id="ARBA00022723"/>
    </source>
</evidence>
<sequence>MPKAMHIAGAIIAGGQSSRMRADGIAGDKFLQFLGSKSILEQVAARLSPQVDHLFINTNTDKSDLPDLSLPIIADVQSHYGGPLIGLKTAFEYARVFSFVLSVTGDCPFIPSDLMDRLYERQQKTGARIVMASSKGQIHPIFGLWKPNLLQPLNAWLEHTEKASVLAFARTIGFETVDFPLQALPKTTETYDAFFNINTAEDLKNARKLYEALQ</sequence>
<evidence type="ECO:0000256" key="5">
    <source>
        <dbReference type="ARBA" id="ARBA00022842"/>
    </source>
</evidence>
<feature type="binding site" evidence="8">
    <location>
        <position position="57"/>
    </location>
    <ligand>
        <name>GTP</name>
        <dbReference type="ChEBI" id="CHEBI:37565"/>
    </ligand>
</feature>
<keyword evidence="6 8" id="KW-0342">GTP-binding</keyword>
<comment type="catalytic activity">
    <reaction evidence="8">
        <text>Mo-molybdopterin + GTP + H(+) = Mo-molybdopterin guanine dinucleotide + diphosphate</text>
        <dbReference type="Rhea" id="RHEA:34243"/>
        <dbReference type="ChEBI" id="CHEBI:15378"/>
        <dbReference type="ChEBI" id="CHEBI:33019"/>
        <dbReference type="ChEBI" id="CHEBI:37565"/>
        <dbReference type="ChEBI" id="CHEBI:71302"/>
        <dbReference type="ChEBI" id="CHEBI:71310"/>
        <dbReference type="EC" id="2.7.7.77"/>
    </reaction>
</comment>